<evidence type="ECO:0000313" key="7">
    <source>
        <dbReference type="Proteomes" id="UP000007801"/>
    </source>
</evidence>
<evidence type="ECO:0000256" key="3">
    <source>
        <dbReference type="SAM" id="MobiDB-lite"/>
    </source>
</evidence>
<dbReference type="InterPro" id="IPR029277">
    <property type="entry name" value="SVWC_dom"/>
</dbReference>
<feature type="compositionally biased region" description="Basic and acidic residues" evidence="3">
    <location>
        <begin position="120"/>
        <end position="134"/>
    </location>
</feature>
<proteinExistence type="predicted"/>
<protein>
    <recommendedName>
        <fullName evidence="5">Single domain-containing protein</fullName>
    </recommendedName>
</protein>
<feature type="chain" id="PRO_5006028999" description="Single domain-containing protein" evidence="4">
    <location>
        <begin position="17"/>
        <end position="223"/>
    </location>
</feature>
<accession>A0A0N8P0D9</accession>
<dbReference type="GO" id="GO:0005576">
    <property type="term" value="C:extracellular region"/>
    <property type="evidence" value="ECO:0007669"/>
    <property type="project" value="UniProtKB-SubCell"/>
</dbReference>
<gene>
    <name evidence="6" type="primary">Dana\GF26496</name>
    <name evidence="6" type="ORF">GF26496</name>
</gene>
<keyword evidence="7" id="KW-1185">Reference proteome</keyword>
<organism evidence="6 7">
    <name type="scientific">Drosophila ananassae</name>
    <name type="common">Fruit fly</name>
    <dbReference type="NCBI Taxonomy" id="7217"/>
    <lineage>
        <taxon>Eukaryota</taxon>
        <taxon>Metazoa</taxon>
        <taxon>Ecdysozoa</taxon>
        <taxon>Arthropoda</taxon>
        <taxon>Hexapoda</taxon>
        <taxon>Insecta</taxon>
        <taxon>Pterygota</taxon>
        <taxon>Neoptera</taxon>
        <taxon>Endopterygota</taxon>
        <taxon>Diptera</taxon>
        <taxon>Brachycera</taxon>
        <taxon>Muscomorpha</taxon>
        <taxon>Ephydroidea</taxon>
        <taxon>Drosophilidae</taxon>
        <taxon>Drosophila</taxon>
        <taxon>Sophophora</taxon>
    </lineage>
</organism>
<evidence type="ECO:0000256" key="1">
    <source>
        <dbReference type="ARBA" id="ARBA00004613"/>
    </source>
</evidence>
<keyword evidence="2" id="KW-0964">Secreted</keyword>
<dbReference type="EMBL" id="CH902619">
    <property type="protein sequence ID" value="KPU76852.1"/>
    <property type="molecule type" value="Genomic_DNA"/>
</dbReference>
<reference evidence="6 7" key="1">
    <citation type="journal article" date="2007" name="Nature">
        <title>Evolution of genes and genomes on the Drosophila phylogeny.</title>
        <authorList>
            <consortium name="Drosophila 12 Genomes Consortium"/>
            <person name="Clark A.G."/>
            <person name="Eisen M.B."/>
            <person name="Smith D.R."/>
            <person name="Bergman C.M."/>
            <person name="Oliver B."/>
            <person name="Markow T.A."/>
            <person name="Kaufman T.C."/>
            <person name="Kellis M."/>
            <person name="Gelbart W."/>
            <person name="Iyer V.N."/>
            <person name="Pollard D.A."/>
            <person name="Sackton T.B."/>
            <person name="Larracuente A.M."/>
            <person name="Singh N.D."/>
            <person name="Abad J.P."/>
            <person name="Abt D.N."/>
            <person name="Adryan B."/>
            <person name="Aguade M."/>
            <person name="Akashi H."/>
            <person name="Anderson W.W."/>
            <person name="Aquadro C.F."/>
            <person name="Ardell D.H."/>
            <person name="Arguello R."/>
            <person name="Artieri C.G."/>
            <person name="Barbash D.A."/>
            <person name="Barker D."/>
            <person name="Barsanti P."/>
            <person name="Batterham P."/>
            <person name="Batzoglou S."/>
            <person name="Begun D."/>
            <person name="Bhutkar A."/>
            <person name="Blanco E."/>
            <person name="Bosak S.A."/>
            <person name="Bradley R.K."/>
            <person name="Brand A.D."/>
            <person name="Brent M.R."/>
            <person name="Brooks A.N."/>
            <person name="Brown R.H."/>
            <person name="Butlin R.K."/>
            <person name="Caggese C."/>
            <person name="Calvi B.R."/>
            <person name="Bernardo de Carvalho A."/>
            <person name="Caspi A."/>
            <person name="Castrezana S."/>
            <person name="Celniker S.E."/>
            <person name="Chang J.L."/>
            <person name="Chapple C."/>
            <person name="Chatterji S."/>
            <person name="Chinwalla A."/>
            <person name="Civetta A."/>
            <person name="Clifton S.W."/>
            <person name="Comeron J.M."/>
            <person name="Costello J.C."/>
            <person name="Coyne J.A."/>
            <person name="Daub J."/>
            <person name="David R.G."/>
            <person name="Delcher A.L."/>
            <person name="Delehaunty K."/>
            <person name="Do C.B."/>
            <person name="Ebling H."/>
            <person name="Edwards K."/>
            <person name="Eickbush T."/>
            <person name="Evans J.D."/>
            <person name="Filipski A."/>
            <person name="Findeiss S."/>
            <person name="Freyhult E."/>
            <person name="Fulton L."/>
            <person name="Fulton R."/>
            <person name="Garcia A.C."/>
            <person name="Gardiner A."/>
            <person name="Garfield D.A."/>
            <person name="Garvin B.E."/>
            <person name="Gibson G."/>
            <person name="Gilbert D."/>
            <person name="Gnerre S."/>
            <person name="Godfrey J."/>
            <person name="Good R."/>
            <person name="Gotea V."/>
            <person name="Gravely B."/>
            <person name="Greenberg A.J."/>
            <person name="Griffiths-Jones S."/>
            <person name="Gross S."/>
            <person name="Guigo R."/>
            <person name="Gustafson E.A."/>
            <person name="Haerty W."/>
            <person name="Hahn M.W."/>
            <person name="Halligan D.L."/>
            <person name="Halpern A.L."/>
            <person name="Halter G.M."/>
            <person name="Han M.V."/>
            <person name="Heger A."/>
            <person name="Hillier L."/>
            <person name="Hinrichs A.S."/>
            <person name="Holmes I."/>
            <person name="Hoskins R.A."/>
            <person name="Hubisz M.J."/>
            <person name="Hultmark D."/>
            <person name="Huntley M.A."/>
            <person name="Jaffe D.B."/>
            <person name="Jagadeeshan S."/>
            <person name="Jeck W.R."/>
            <person name="Johnson J."/>
            <person name="Jones C.D."/>
            <person name="Jordan W.C."/>
            <person name="Karpen G.H."/>
            <person name="Kataoka E."/>
            <person name="Keightley P.D."/>
            <person name="Kheradpour P."/>
            <person name="Kirkness E.F."/>
            <person name="Koerich L.B."/>
            <person name="Kristiansen K."/>
            <person name="Kudrna D."/>
            <person name="Kulathinal R.J."/>
            <person name="Kumar S."/>
            <person name="Kwok R."/>
            <person name="Lander E."/>
            <person name="Langley C.H."/>
            <person name="Lapoint R."/>
            <person name="Lazzaro B.P."/>
            <person name="Lee S.J."/>
            <person name="Levesque L."/>
            <person name="Li R."/>
            <person name="Lin C.F."/>
            <person name="Lin M.F."/>
            <person name="Lindblad-Toh K."/>
            <person name="Llopart A."/>
            <person name="Long M."/>
            <person name="Low L."/>
            <person name="Lozovsky E."/>
            <person name="Lu J."/>
            <person name="Luo M."/>
            <person name="Machado C.A."/>
            <person name="Makalowski W."/>
            <person name="Marzo M."/>
            <person name="Matsuda M."/>
            <person name="Matzkin L."/>
            <person name="McAllister B."/>
            <person name="McBride C.S."/>
            <person name="McKernan B."/>
            <person name="McKernan K."/>
            <person name="Mendez-Lago M."/>
            <person name="Minx P."/>
            <person name="Mollenhauer M.U."/>
            <person name="Montooth K."/>
            <person name="Mount S.M."/>
            <person name="Mu X."/>
            <person name="Myers E."/>
            <person name="Negre B."/>
            <person name="Newfeld S."/>
            <person name="Nielsen R."/>
            <person name="Noor M.A."/>
            <person name="O'Grady P."/>
            <person name="Pachter L."/>
            <person name="Papaceit M."/>
            <person name="Parisi M.J."/>
            <person name="Parisi M."/>
            <person name="Parts L."/>
            <person name="Pedersen J.S."/>
            <person name="Pesole G."/>
            <person name="Phillippy A.M."/>
            <person name="Ponting C.P."/>
            <person name="Pop M."/>
            <person name="Porcelli D."/>
            <person name="Powell J.R."/>
            <person name="Prohaska S."/>
            <person name="Pruitt K."/>
            <person name="Puig M."/>
            <person name="Quesneville H."/>
            <person name="Ram K.R."/>
            <person name="Rand D."/>
            <person name="Rasmussen M.D."/>
            <person name="Reed L.K."/>
            <person name="Reenan R."/>
            <person name="Reily A."/>
            <person name="Remington K.A."/>
            <person name="Rieger T.T."/>
            <person name="Ritchie M.G."/>
            <person name="Robin C."/>
            <person name="Rogers Y.H."/>
            <person name="Rohde C."/>
            <person name="Rozas J."/>
            <person name="Rubenfield M.J."/>
            <person name="Ruiz A."/>
            <person name="Russo S."/>
            <person name="Salzberg S.L."/>
            <person name="Sanchez-Gracia A."/>
            <person name="Saranga D.J."/>
            <person name="Sato H."/>
            <person name="Schaeffer S.W."/>
            <person name="Schatz M.C."/>
            <person name="Schlenke T."/>
            <person name="Schwartz R."/>
            <person name="Segarra C."/>
            <person name="Singh R.S."/>
            <person name="Sirot L."/>
            <person name="Sirota M."/>
            <person name="Sisneros N.B."/>
            <person name="Smith C.D."/>
            <person name="Smith T.F."/>
            <person name="Spieth J."/>
            <person name="Stage D.E."/>
            <person name="Stark A."/>
            <person name="Stephan W."/>
            <person name="Strausberg R.L."/>
            <person name="Strempel S."/>
            <person name="Sturgill D."/>
            <person name="Sutton G."/>
            <person name="Sutton G.G."/>
            <person name="Tao W."/>
            <person name="Teichmann S."/>
            <person name="Tobari Y.N."/>
            <person name="Tomimura Y."/>
            <person name="Tsolas J.M."/>
            <person name="Valente V.L."/>
            <person name="Venter E."/>
            <person name="Venter J.C."/>
            <person name="Vicario S."/>
            <person name="Vieira F.G."/>
            <person name="Vilella A.J."/>
            <person name="Villasante A."/>
            <person name="Walenz B."/>
            <person name="Wang J."/>
            <person name="Wasserman M."/>
            <person name="Watts T."/>
            <person name="Wilson D."/>
            <person name="Wilson R.K."/>
            <person name="Wing R.A."/>
            <person name="Wolfner M.F."/>
            <person name="Wong A."/>
            <person name="Wong G.K."/>
            <person name="Wu C.I."/>
            <person name="Wu G."/>
            <person name="Yamamoto D."/>
            <person name="Yang H.P."/>
            <person name="Yang S.P."/>
            <person name="Yorke J.A."/>
            <person name="Yoshida K."/>
            <person name="Zdobnov E."/>
            <person name="Zhang P."/>
            <person name="Zhang Y."/>
            <person name="Zimin A.V."/>
            <person name="Baldwin J."/>
            <person name="Abdouelleil A."/>
            <person name="Abdulkadir J."/>
            <person name="Abebe A."/>
            <person name="Abera B."/>
            <person name="Abreu J."/>
            <person name="Acer S.C."/>
            <person name="Aftuck L."/>
            <person name="Alexander A."/>
            <person name="An P."/>
            <person name="Anderson E."/>
            <person name="Anderson S."/>
            <person name="Arachi H."/>
            <person name="Azer M."/>
            <person name="Bachantsang P."/>
            <person name="Barry A."/>
            <person name="Bayul T."/>
            <person name="Berlin A."/>
            <person name="Bessette D."/>
            <person name="Bloom T."/>
            <person name="Blye J."/>
            <person name="Boguslavskiy L."/>
            <person name="Bonnet C."/>
            <person name="Boukhgalter B."/>
            <person name="Bourzgui I."/>
            <person name="Brown A."/>
            <person name="Cahill P."/>
            <person name="Channer S."/>
            <person name="Cheshatsang Y."/>
            <person name="Chuda L."/>
            <person name="Citroen M."/>
            <person name="Collymore A."/>
            <person name="Cooke P."/>
            <person name="Costello M."/>
            <person name="D'Aco K."/>
            <person name="Daza R."/>
            <person name="De Haan G."/>
            <person name="DeGray S."/>
            <person name="DeMaso C."/>
            <person name="Dhargay N."/>
            <person name="Dooley K."/>
            <person name="Dooley E."/>
            <person name="Doricent M."/>
            <person name="Dorje P."/>
            <person name="Dorjee K."/>
            <person name="Dupes A."/>
            <person name="Elong R."/>
            <person name="Falk J."/>
            <person name="Farina A."/>
            <person name="Faro S."/>
            <person name="Ferguson D."/>
            <person name="Fisher S."/>
            <person name="Foley C.D."/>
            <person name="Franke A."/>
            <person name="Friedrich D."/>
            <person name="Gadbois L."/>
            <person name="Gearin G."/>
            <person name="Gearin C.R."/>
            <person name="Giannoukos G."/>
            <person name="Goode T."/>
            <person name="Graham J."/>
            <person name="Grandbois E."/>
            <person name="Grewal S."/>
            <person name="Gyaltsen K."/>
            <person name="Hafez N."/>
            <person name="Hagos B."/>
            <person name="Hall J."/>
            <person name="Henson C."/>
            <person name="Hollinger A."/>
            <person name="Honan T."/>
            <person name="Huard M.D."/>
            <person name="Hughes L."/>
            <person name="Hurhula B."/>
            <person name="Husby M.E."/>
            <person name="Kamat A."/>
            <person name="Kanga B."/>
            <person name="Kashin S."/>
            <person name="Khazanovich D."/>
            <person name="Kisner P."/>
            <person name="Lance K."/>
            <person name="Lara M."/>
            <person name="Lee W."/>
            <person name="Lennon N."/>
            <person name="Letendre F."/>
            <person name="LeVine R."/>
            <person name="Lipovsky A."/>
            <person name="Liu X."/>
            <person name="Liu J."/>
            <person name="Liu S."/>
            <person name="Lokyitsang T."/>
            <person name="Lokyitsang Y."/>
            <person name="Lubonja R."/>
            <person name="Lui A."/>
            <person name="MacDonald P."/>
            <person name="Magnisalis V."/>
            <person name="Maru K."/>
            <person name="Matthews C."/>
            <person name="McCusker W."/>
            <person name="McDonough S."/>
            <person name="Mehta T."/>
            <person name="Meldrim J."/>
            <person name="Meneus L."/>
            <person name="Mihai O."/>
            <person name="Mihalev A."/>
            <person name="Mihova T."/>
            <person name="Mittelman R."/>
            <person name="Mlenga V."/>
            <person name="Montmayeur A."/>
            <person name="Mulrain L."/>
            <person name="Navidi A."/>
            <person name="Naylor J."/>
            <person name="Negash T."/>
            <person name="Nguyen T."/>
            <person name="Nguyen N."/>
            <person name="Nicol R."/>
            <person name="Norbu C."/>
            <person name="Norbu N."/>
            <person name="Novod N."/>
            <person name="O'Neill B."/>
            <person name="Osman S."/>
            <person name="Markiewicz E."/>
            <person name="Oyono O.L."/>
            <person name="Patti C."/>
            <person name="Phunkhang P."/>
            <person name="Pierre F."/>
            <person name="Priest M."/>
            <person name="Raghuraman S."/>
            <person name="Rege F."/>
            <person name="Reyes R."/>
            <person name="Rise C."/>
            <person name="Rogov P."/>
            <person name="Ross K."/>
            <person name="Ryan E."/>
            <person name="Settipalli S."/>
            <person name="Shea T."/>
            <person name="Sherpa N."/>
            <person name="Shi L."/>
            <person name="Shih D."/>
            <person name="Sparrow T."/>
            <person name="Spaulding J."/>
            <person name="Stalker J."/>
            <person name="Stange-Thomann N."/>
            <person name="Stavropoulos S."/>
            <person name="Stone C."/>
            <person name="Strader C."/>
            <person name="Tesfaye S."/>
            <person name="Thomson T."/>
            <person name="Thoulutsang Y."/>
            <person name="Thoulutsang D."/>
            <person name="Topham K."/>
            <person name="Topping I."/>
            <person name="Tsamla T."/>
            <person name="Vassiliev H."/>
            <person name="Vo A."/>
            <person name="Wangchuk T."/>
            <person name="Wangdi T."/>
            <person name="Weiand M."/>
            <person name="Wilkinson J."/>
            <person name="Wilson A."/>
            <person name="Yadav S."/>
            <person name="Young G."/>
            <person name="Yu Q."/>
            <person name="Zembek L."/>
            <person name="Zhong D."/>
            <person name="Zimmer A."/>
            <person name="Zwirko Z."/>
            <person name="Jaffe D.B."/>
            <person name="Alvarez P."/>
            <person name="Brockman W."/>
            <person name="Butler J."/>
            <person name="Chin C."/>
            <person name="Gnerre S."/>
            <person name="Grabherr M."/>
            <person name="Kleber M."/>
            <person name="Mauceli E."/>
            <person name="MacCallum I."/>
        </authorList>
    </citation>
    <scope>NUCLEOTIDE SEQUENCE [LARGE SCALE GENOMIC DNA]</scope>
    <source>
        <strain evidence="7">Tucson 14024-0371.13</strain>
    </source>
</reference>
<dbReference type="InParanoid" id="A0A0N8P0D9"/>
<dbReference type="GeneID" id="26513905"/>
<dbReference type="KEGG" id="dan:26513905"/>
<evidence type="ECO:0000313" key="6">
    <source>
        <dbReference type="EMBL" id="KPU76852.1"/>
    </source>
</evidence>
<keyword evidence="4" id="KW-0732">Signal</keyword>
<dbReference type="AlphaFoldDB" id="A0A0N8P0D9"/>
<dbReference type="SMART" id="SM01318">
    <property type="entry name" value="SVWC"/>
    <property type="match status" value="1"/>
</dbReference>
<evidence type="ECO:0000256" key="4">
    <source>
        <dbReference type="SAM" id="SignalP"/>
    </source>
</evidence>
<dbReference type="OrthoDB" id="7854947at2759"/>
<feature type="region of interest" description="Disordered" evidence="3">
    <location>
        <begin position="112"/>
        <end position="158"/>
    </location>
</feature>
<sequence>MESILVLIILVSRARALVHYVKLAKGTNGCVSVGGEQMEVWDMVQDEETCGVYHCQNKNGDALIHYCQKPATYMECPSTGVITTLDFPQCCWTCARYINCDAPAQRTGEIINDNLPSKNEGADGVKNDGVDGGKIDGGSEVGSNIRGWPGDEEDPNIPKEPMRFYNSPKEPNSFHTENPIMMDSMQLDAEGHPIIKDPKSKTALKSNLMPNVPKSGKIYKYME</sequence>
<dbReference type="Proteomes" id="UP000007801">
    <property type="component" value="Unassembled WGS sequence"/>
</dbReference>
<evidence type="ECO:0000256" key="2">
    <source>
        <dbReference type="ARBA" id="ARBA00022525"/>
    </source>
</evidence>
<feature type="domain" description="Single" evidence="5">
    <location>
        <begin position="30"/>
        <end position="94"/>
    </location>
</feature>
<comment type="subcellular location">
    <subcellularLocation>
        <location evidence="1">Secreted</location>
    </subcellularLocation>
</comment>
<name>A0A0N8P0D9_DROAN</name>
<evidence type="ECO:0000259" key="5">
    <source>
        <dbReference type="SMART" id="SM01318"/>
    </source>
</evidence>
<feature type="signal peptide" evidence="4">
    <location>
        <begin position="1"/>
        <end position="16"/>
    </location>
</feature>